<evidence type="ECO:0000256" key="1">
    <source>
        <dbReference type="ARBA" id="ARBA00004651"/>
    </source>
</evidence>
<dbReference type="EMBL" id="GL945017">
    <property type="protein sequence ID" value="EGN56594.1"/>
    <property type="molecule type" value="Genomic_DNA"/>
</dbReference>
<feature type="transmembrane region" description="Helical" evidence="8">
    <location>
        <begin position="289"/>
        <end position="308"/>
    </location>
</feature>
<evidence type="ECO:0000259" key="9">
    <source>
        <dbReference type="PROSITE" id="PS51012"/>
    </source>
</evidence>
<evidence type="ECO:0000256" key="6">
    <source>
        <dbReference type="ARBA" id="ARBA00022989"/>
    </source>
</evidence>
<keyword evidence="4" id="KW-1003">Cell membrane</keyword>
<evidence type="ECO:0000256" key="3">
    <source>
        <dbReference type="ARBA" id="ARBA00022448"/>
    </source>
</evidence>
<dbReference type="AlphaFoldDB" id="F8N916"/>
<dbReference type="InterPro" id="IPR051449">
    <property type="entry name" value="ABC-2_transporter_component"/>
</dbReference>
<dbReference type="PANTHER" id="PTHR30294:SF29">
    <property type="entry name" value="MULTIDRUG ABC TRANSPORTER PERMEASE YBHS-RELATED"/>
    <property type="match status" value="1"/>
</dbReference>
<dbReference type="Gene3D" id="3.40.1710.10">
    <property type="entry name" value="abc type-2 transporter like domain"/>
    <property type="match status" value="1"/>
</dbReference>
<feature type="transmembrane region" description="Helical" evidence="8">
    <location>
        <begin position="257"/>
        <end position="277"/>
    </location>
</feature>
<gene>
    <name evidence="10" type="ORF">Premu_1159</name>
</gene>
<dbReference type="Pfam" id="PF12698">
    <property type="entry name" value="ABC2_membrane_3"/>
    <property type="match status" value="1"/>
</dbReference>
<protein>
    <submittedName>
        <fullName evidence="10">ABC-2 type transporter</fullName>
    </submittedName>
</protein>
<dbReference type="InterPro" id="IPR013525">
    <property type="entry name" value="ABC2_TM"/>
</dbReference>
<dbReference type="OrthoDB" id="9808686at2"/>
<evidence type="ECO:0000256" key="7">
    <source>
        <dbReference type="ARBA" id="ARBA00023136"/>
    </source>
</evidence>
<keyword evidence="3" id="KW-0813">Transport</keyword>
<accession>F8N916</accession>
<name>F8N916_9BACT</name>
<organism evidence="10 11">
    <name type="scientific">Hallella multisaccharivorax DSM 17128</name>
    <dbReference type="NCBI Taxonomy" id="688246"/>
    <lineage>
        <taxon>Bacteria</taxon>
        <taxon>Pseudomonadati</taxon>
        <taxon>Bacteroidota</taxon>
        <taxon>Bacteroidia</taxon>
        <taxon>Bacteroidales</taxon>
        <taxon>Prevotellaceae</taxon>
        <taxon>Hallella</taxon>
    </lineage>
</organism>
<dbReference type="GO" id="GO:0140359">
    <property type="term" value="F:ABC-type transporter activity"/>
    <property type="evidence" value="ECO:0007669"/>
    <property type="project" value="InterPro"/>
</dbReference>
<feature type="transmembrane region" description="Helical" evidence="8">
    <location>
        <begin position="177"/>
        <end position="200"/>
    </location>
</feature>
<dbReference type="eggNOG" id="COG0842">
    <property type="taxonomic scope" value="Bacteria"/>
</dbReference>
<evidence type="ECO:0000256" key="4">
    <source>
        <dbReference type="ARBA" id="ARBA00022475"/>
    </source>
</evidence>
<dbReference type="RefSeq" id="WP_007573788.1">
    <property type="nucleotide sequence ID" value="NZ_BPTS01000001.1"/>
</dbReference>
<dbReference type="PANTHER" id="PTHR30294">
    <property type="entry name" value="MEMBRANE COMPONENT OF ABC TRANSPORTER YHHJ-RELATED"/>
    <property type="match status" value="1"/>
</dbReference>
<dbReference type="Proteomes" id="UP000002772">
    <property type="component" value="Unassembled WGS sequence"/>
</dbReference>
<comment type="similarity">
    <text evidence="2">Belongs to the ABC-2 integral membrane protein family.</text>
</comment>
<feature type="domain" description="ABC transmembrane type-2" evidence="9">
    <location>
        <begin position="131"/>
        <end position="369"/>
    </location>
</feature>
<comment type="subcellular location">
    <subcellularLocation>
        <location evidence="1">Cell membrane</location>
        <topology evidence="1">Multi-pass membrane protein</topology>
    </subcellularLocation>
</comment>
<keyword evidence="5 8" id="KW-0812">Transmembrane</keyword>
<feature type="transmembrane region" description="Helical" evidence="8">
    <location>
        <begin position="20"/>
        <end position="39"/>
    </location>
</feature>
<feature type="transmembrane region" description="Helical" evidence="8">
    <location>
        <begin position="348"/>
        <end position="366"/>
    </location>
</feature>
<reference evidence="11" key="1">
    <citation type="journal article" date="2011" name="Stand. Genomic Sci.">
        <title>Non-contiguous finished genome sequence of the opportunistic oral pathogen Prevotella multisaccharivorax type strain (PPPA20).</title>
        <authorList>
            <person name="Pati A."/>
            <person name="Gronow S."/>
            <person name="Lu M."/>
            <person name="Lapidus A."/>
            <person name="Nolan M."/>
            <person name="Lucas S."/>
            <person name="Hammon N."/>
            <person name="Deshpande S."/>
            <person name="Cheng J.F."/>
            <person name="Tapia R."/>
            <person name="Han C."/>
            <person name="Goodwin L."/>
            <person name="Pitluck S."/>
            <person name="Liolios K."/>
            <person name="Pagani I."/>
            <person name="Mavromatis K."/>
            <person name="Mikhailova N."/>
            <person name="Huntemann M."/>
            <person name="Chen A."/>
            <person name="Palaniappan K."/>
            <person name="Land M."/>
            <person name="Hauser L."/>
            <person name="Detter J.C."/>
            <person name="Brambilla E.M."/>
            <person name="Rohde M."/>
            <person name="Goker M."/>
            <person name="Woyke T."/>
            <person name="Bristow J."/>
            <person name="Eisen J.A."/>
            <person name="Markowitz V."/>
            <person name="Hugenholtz P."/>
            <person name="Kyrpides N.C."/>
            <person name="Klenk H.P."/>
            <person name="Ivanova N."/>
        </authorList>
    </citation>
    <scope>NUCLEOTIDE SEQUENCE [LARGE SCALE GENOMIC DNA]</scope>
    <source>
        <strain evidence="11">DSM 17128</strain>
    </source>
</reference>
<evidence type="ECO:0000313" key="11">
    <source>
        <dbReference type="Proteomes" id="UP000002772"/>
    </source>
</evidence>
<evidence type="ECO:0000256" key="5">
    <source>
        <dbReference type="ARBA" id="ARBA00022692"/>
    </source>
</evidence>
<dbReference type="PROSITE" id="PS51012">
    <property type="entry name" value="ABC_TM2"/>
    <property type="match status" value="1"/>
</dbReference>
<dbReference type="HOGENOM" id="CLU_039483_8_3_10"/>
<evidence type="ECO:0000256" key="8">
    <source>
        <dbReference type="SAM" id="Phobius"/>
    </source>
</evidence>
<dbReference type="InterPro" id="IPR047817">
    <property type="entry name" value="ABC2_TM_bact-type"/>
</dbReference>
<keyword evidence="11" id="KW-1185">Reference proteome</keyword>
<proteinExistence type="inferred from homology"/>
<feature type="transmembrane region" description="Helical" evidence="8">
    <location>
        <begin position="227"/>
        <end position="251"/>
    </location>
</feature>
<dbReference type="STRING" id="688246.Premu_1159"/>
<keyword evidence="6 8" id="KW-1133">Transmembrane helix</keyword>
<sequence length="371" mass="41534">MILKYLLRKEFTQIRRNSFLPRLIVVYPIIITCVMPWVMNMEVKNIKVDVVDNDRSVESQRLVHHIEHSPYFHFGGQKASYDEALKDIECSDADVITVIPPHYAKNLVLGQKASVLIAANAVNGQKGGLGSSYLSNIVAANLSDASTSESVINAFKASSRQVSELYLYNKRLDYKLFMVPALIGMVMMMLCGFLPALNIVGEKEAGTIEQINVTPVSKMDFILAKLIPYWVIGLLVMTVCLFVAWATYGFMSAGSVGWVYLLAVLLAFIFSGIGLIVSNYNDTMQQAIFIMWFIVVCFNLLSGLFTPVRSMPDWAQHITIINPMRCFMDAIRTVYVRGGDFSSIRQQVLILSVFAIGMDTWAVLSYKKNGK</sequence>
<dbReference type="GO" id="GO:0005886">
    <property type="term" value="C:plasma membrane"/>
    <property type="evidence" value="ECO:0007669"/>
    <property type="project" value="UniProtKB-SubCell"/>
</dbReference>
<keyword evidence="7 8" id="KW-0472">Membrane</keyword>
<evidence type="ECO:0000313" key="10">
    <source>
        <dbReference type="EMBL" id="EGN56594.1"/>
    </source>
</evidence>
<evidence type="ECO:0000256" key="2">
    <source>
        <dbReference type="ARBA" id="ARBA00007783"/>
    </source>
</evidence>